<dbReference type="Gene3D" id="1.10.10.10">
    <property type="entry name" value="Winged helix-like DNA-binding domain superfamily/Winged helix DNA-binding domain"/>
    <property type="match status" value="1"/>
</dbReference>
<comment type="caution">
    <text evidence="2">The sequence shown here is derived from an EMBL/GenBank/DDBJ whole genome shotgun (WGS) entry which is preliminary data.</text>
</comment>
<dbReference type="InterPro" id="IPR039422">
    <property type="entry name" value="MarR/SlyA-like"/>
</dbReference>
<dbReference type="InterPro" id="IPR000835">
    <property type="entry name" value="HTH_MarR-typ"/>
</dbReference>
<proteinExistence type="predicted"/>
<accession>A0A3E3E240</accession>
<evidence type="ECO:0000313" key="2">
    <source>
        <dbReference type="EMBL" id="RGD74998.1"/>
    </source>
</evidence>
<evidence type="ECO:0000259" key="1">
    <source>
        <dbReference type="PROSITE" id="PS50995"/>
    </source>
</evidence>
<dbReference type="PROSITE" id="PS50995">
    <property type="entry name" value="HTH_MARR_2"/>
    <property type="match status" value="1"/>
</dbReference>
<gene>
    <name evidence="2" type="ORF">DW687_01365</name>
</gene>
<dbReference type="GO" id="GO:0006950">
    <property type="term" value="P:response to stress"/>
    <property type="evidence" value="ECO:0007669"/>
    <property type="project" value="TreeGrafter"/>
</dbReference>
<sequence>MDTVSEDFLDSWINLSTILRNKRYMVNLSFNEGVLCHILYKELTVRNNKRGLAVKEICNRTSLLKSQINKIINGLVDKGLVKRTKSKEDKRVIYISLNEDKIDIYKEEYNMLLKLIDKLVYSLGKDKAKNATDIFNEISGYISLLHRR</sequence>
<feature type="domain" description="HTH marR-type" evidence="1">
    <location>
        <begin position="1"/>
        <end position="148"/>
    </location>
</feature>
<dbReference type="PANTHER" id="PTHR33164:SF43">
    <property type="entry name" value="HTH-TYPE TRANSCRIPTIONAL REPRESSOR YETL"/>
    <property type="match status" value="1"/>
</dbReference>
<dbReference type="Proteomes" id="UP000261212">
    <property type="component" value="Unassembled WGS sequence"/>
</dbReference>
<dbReference type="EMBL" id="QUSM01000002">
    <property type="protein sequence ID" value="RGD74998.1"/>
    <property type="molecule type" value="Genomic_DNA"/>
</dbReference>
<dbReference type="Pfam" id="PF12802">
    <property type="entry name" value="MarR_2"/>
    <property type="match status" value="1"/>
</dbReference>
<dbReference type="PANTHER" id="PTHR33164">
    <property type="entry name" value="TRANSCRIPTIONAL REGULATOR, MARR FAMILY"/>
    <property type="match status" value="1"/>
</dbReference>
<reference evidence="2 3" key="1">
    <citation type="submission" date="2018-08" db="EMBL/GenBank/DDBJ databases">
        <title>A genome reference for cultivated species of the human gut microbiota.</title>
        <authorList>
            <person name="Zou Y."/>
            <person name="Xue W."/>
            <person name="Luo G."/>
        </authorList>
    </citation>
    <scope>NUCLEOTIDE SEQUENCE [LARGE SCALE GENOMIC DNA]</scope>
    <source>
        <strain evidence="2 3">AM25-6</strain>
    </source>
</reference>
<protein>
    <submittedName>
        <fullName evidence="2">MarR family transcriptional regulator</fullName>
    </submittedName>
</protein>
<dbReference type="InterPro" id="IPR036390">
    <property type="entry name" value="WH_DNA-bd_sf"/>
</dbReference>
<name>A0A3E3E240_9FIRM</name>
<dbReference type="SUPFAM" id="SSF46785">
    <property type="entry name" value="Winged helix' DNA-binding domain"/>
    <property type="match status" value="1"/>
</dbReference>
<dbReference type="InterPro" id="IPR036388">
    <property type="entry name" value="WH-like_DNA-bd_sf"/>
</dbReference>
<dbReference type="AlphaFoldDB" id="A0A3E3E240"/>
<dbReference type="GO" id="GO:0003700">
    <property type="term" value="F:DNA-binding transcription factor activity"/>
    <property type="evidence" value="ECO:0007669"/>
    <property type="project" value="InterPro"/>
</dbReference>
<dbReference type="RefSeq" id="WP_117531091.1">
    <property type="nucleotide sequence ID" value="NZ_QUSM01000002.1"/>
</dbReference>
<organism evidence="2 3">
    <name type="scientific">Anaerofustis stercorihominis</name>
    <dbReference type="NCBI Taxonomy" id="214853"/>
    <lineage>
        <taxon>Bacteria</taxon>
        <taxon>Bacillati</taxon>
        <taxon>Bacillota</taxon>
        <taxon>Clostridia</taxon>
        <taxon>Eubacteriales</taxon>
        <taxon>Eubacteriaceae</taxon>
        <taxon>Anaerofustis</taxon>
    </lineage>
</organism>
<evidence type="ECO:0000313" key="3">
    <source>
        <dbReference type="Proteomes" id="UP000261212"/>
    </source>
</evidence>